<feature type="domain" description="Dehydrogenase E1 component" evidence="4">
    <location>
        <begin position="61"/>
        <end position="359"/>
    </location>
</feature>
<dbReference type="GO" id="GO:0004739">
    <property type="term" value="F:pyruvate dehydrogenase (acetyl-transferring) activity"/>
    <property type="evidence" value="ECO:0007669"/>
    <property type="project" value="TreeGrafter"/>
</dbReference>
<reference evidence="5 6" key="1">
    <citation type="submission" date="2018-06" db="EMBL/GenBank/DDBJ databases">
        <title>Genomic Encyclopedia of Type Strains, Phase IV (KMG-IV): sequencing the most valuable type-strain genomes for metagenomic binning, comparative biology and taxonomic classification.</title>
        <authorList>
            <person name="Goeker M."/>
        </authorList>
    </citation>
    <scope>NUCLEOTIDE SEQUENCE [LARGE SCALE GENOMIC DNA]</scope>
    <source>
        <strain evidence="5 6">DSM 45521</strain>
    </source>
</reference>
<dbReference type="InterPro" id="IPR001017">
    <property type="entry name" value="DH_E1"/>
</dbReference>
<sequence>MVHTVEDVNKVSPNFVAALFGHREEVLVVTSTATNATREAIEPVGSNDPTPSREVLLDLHRRMVRIRQFETEAGRLMEGGKLPGFLHLYVGQEAVAAGAMSNLRDTDQISSTHRGHGHAVAKGAQFRQMFAELFGRVDGYCKGRGGSMHINDLSIGMLGANGIVGGGIPIAVGAAFAAKYRGEDTVAIPFFGDGASNIGAFHEAANMAGILELPVVFVCENNGYAEFTALRDHMKLENVADRAPAYGFPSEICDGMDAIAVRAAVGRAVERARNGGGPTLVEAKTYRYYDHQGVKGLRKTYRTQEEVEAWKERDAIKLLEARAVSEGLVTEGEFANIWAEVDADIAESVAFAENSPFPDLADFALNVYSD</sequence>
<name>A0A318RC33_WILLI</name>
<protein>
    <submittedName>
        <fullName evidence="5">Pyruvate dehydrogenase E1 component alpha subunit</fullName>
    </submittedName>
</protein>
<dbReference type="GO" id="GO:0006086">
    <property type="term" value="P:pyruvate decarboxylation to acetyl-CoA"/>
    <property type="evidence" value="ECO:0007669"/>
    <property type="project" value="TreeGrafter"/>
</dbReference>
<comment type="caution">
    <text evidence="5">The sequence shown here is derived from an EMBL/GenBank/DDBJ whole genome shotgun (WGS) entry which is preliminary data.</text>
</comment>
<dbReference type="GO" id="GO:0000287">
    <property type="term" value="F:magnesium ion binding"/>
    <property type="evidence" value="ECO:0007669"/>
    <property type="project" value="UniProtKB-ARBA"/>
</dbReference>
<comment type="cofactor">
    <cofactor evidence="1">
        <name>thiamine diphosphate</name>
        <dbReference type="ChEBI" id="CHEBI:58937"/>
    </cofactor>
</comment>
<dbReference type="CDD" id="cd02000">
    <property type="entry name" value="TPP_E1_PDC_ADC_BCADC"/>
    <property type="match status" value="1"/>
</dbReference>
<dbReference type="Pfam" id="PF00676">
    <property type="entry name" value="E1_dh"/>
    <property type="match status" value="1"/>
</dbReference>
<organism evidence="5 6">
    <name type="scientific">Williamsia limnetica</name>
    <dbReference type="NCBI Taxonomy" id="882452"/>
    <lineage>
        <taxon>Bacteria</taxon>
        <taxon>Bacillati</taxon>
        <taxon>Actinomycetota</taxon>
        <taxon>Actinomycetes</taxon>
        <taxon>Mycobacteriales</taxon>
        <taxon>Nocardiaceae</taxon>
        <taxon>Williamsia</taxon>
    </lineage>
</organism>
<dbReference type="Proteomes" id="UP000247591">
    <property type="component" value="Unassembled WGS sequence"/>
</dbReference>
<dbReference type="InterPro" id="IPR029061">
    <property type="entry name" value="THDP-binding"/>
</dbReference>
<evidence type="ECO:0000313" key="5">
    <source>
        <dbReference type="EMBL" id="PYE12826.1"/>
    </source>
</evidence>
<dbReference type="EMBL" id="QJSP01000020">
    <property type="protein sequence ID" value="PYE12826.1"/>
    <property type="molecule type" value="Genomic_DNA"/>
</dbReference>
<evidence type="ECO:0000313" key="6">
    <source>
        <dbReference type="Proteomes" id="UP000247591"/>
    </source>
</evidence>
<dbReference type="InterPro" id="IPR050642">
    <property type="entry name" value="PDH_E1_Alpha_Subunit"/>
</dbReference>
<dbReference type="AlphaFoldDB" id="A0A318RC33"/>
<evidence type="ECO:0000259" key="4">
    <source>
        <dbReference type="Pfam" id="PF00676"/>
    </source>
</evidence>
<evidence type="ECO:0000256" key="3">
    <source>
        <dbReference type="ARBA" id="ARBA00023052"/>
    </source>
</evidence>
<keyword evidence="6" id="KW-1185">Reference proteome</keyword>
<evidence type="ECO:0000256" key="1">
    <source>
        <dbReference type="ARBA" id="ARBA00001964"/>
    </source>
</evidence>
<dbReference type="PANTHER" id="PTHR11516:SF60">
    <property type="entry name" value="PYRUVATE DEHYDROGENASE E1 COMPONENT SUBUNIT ALPHA"/>
    <property type="match status" value="1"/>
</dbReference>
<accession>A0A318RC33</accession>
<keyword evidence="3" id="KW-0786">Thiamine pyrophosphate</keyword>
<keyword evidence="2" id="KW-0560">Oxidoreductase</keyword>
<gene>
    <name evidence="5" type="ORF">DFR67_120105</name>
</gene>
<evidence type="ECO:0000256" key="2">
    <source>
        <dbReference type="ARBA" id="ARBA00023002"/>
    </source>
</evidence>
<dbReference type="Gene3D" id="3.40.50.970">
    <property type="match status" value="1"/>
</dbReference>
<dbReference type="PANTHER" id="PTHR11516">
    <property type="entry name" value="PYRUVATE DEHYDROGENASE E1 COMPONENT, ALPHA SUBUNIT BACTERIAL AND ORGANELLAR"/>
    <property type="match status" value="1"/>
</dbReference>
<keyword evidence="5" id="KW-0670">Pyruvate</keyword>
<dbReference type="SUPFAM" id="SSF52518">
    <property type="entry name" value="Thiamin diphosphate-binding fold (THDP-binding)"/>
    <property type="match status" value="1"/>
</dbReference>
<proteinExistence type="predicted"/>